<proteinExistence type="predicted"/>
<organism evidence="2 3">
    <name type="scientific">Caviid herpesvirus 2 str. CIDMTR</name>
    <dbReference type="NCBI Taxonomy" id="1415526"/>
    <lineage>
        <taxon>Viruses</taxon>
        <taxon>Duplodnaviria</taxon>
        <taxon>Heunggongvirae</taxon>
        <taxon>Peploviricota</taxon>
        <taxon>Herviviricetes</taxon>
        <taxon>Herpesvirales</taxon>
        <taxon>Orthoherpesviridae</taxon>
        <taxon>Betaherpesvirinae</taxon>
        <taxon>Quwivirus</taxon>
        <taxon>Quwivirus caviidbeta2</taxon>
    </lineage>
</organism>
<evidence type="ECO:0000256" key="1">
    <source>
        <dbReference type="SAM" id="MobiDB-lite"/>
    </source>
</evidence>
<reference evidence="2 3" key="1">
    <citation type="submission" date="2013-09" db="EMBL/GenBank/DDBJ databases">
        <authorList>
            <person name="Sundararajan A."/>
        </authorList>
    </citation>
    <scope>NUCLEOTIDE SEQUENCE [LARGE SCALE GENOMIC DNA]</scope>
    <source>
        <strain evidence="2">CIDMTR</strain>
    </source>
</reference>
<feature type="region of interest" description="Disordered" evidence="1">
    <location>
        <begin position="1"/>
        <end position="41"/>
    </location>
</feature>
<sequence>MFSTIRFGTYARSRKRPTATRRDGTTRPASSAALRRSWNPSSATATARGVIGVSDSRRITRCFVARGRGGGRRSATRGSGRSLATTVPSCAIAILSRRSVVAAITCI</sequence>
<dbReference type="Proteomes" id="UP000163196">
    <property type="component" value="Genome"/>
</dbReference>
<reference evidence="2 3" key="2">
    <citation type="submission" date="2013-11" db="EMBL/GenBank/DDBJ databases">
        <title>Genome sequence of a novel, newly isolated strain of guinea pig cytomegalovirus: CIDMTR strain.</title>
        <authorList>
            <person name="Schleiss M.R."/>
            <person name="Hernandez-Alvarado N."/>
            <person name="Ramaraj T."/>
            <person name="Crow J.A."/>
        </authorList>
    </citation>
    <scope>NUCLEOTIDE SEQUENCE [LARGE SCALE GENOMIC DNA]</scope>
    <source>
        <strain evidence="2">CIDMTR</strain>
    </source>
</reference>
<protein>
    <submittedName>
        <fullName evidence="2">Gp4</fullName>
    </submittedName>
</protein>
<evidence type="ECO:0000313" key="3">
    <source>
        <dbReference type="Proteomes" id="UP000163196"/>
    </source>
</evidence>
<evidence type="ECO:0000313" key="2">
    <source>
        <dbReference type="EMBL" id="CDI95363.1"/>
    </source>
</evidence>
<dbReference type="EMBL" id="HG531783">
    <property type="protein sequence ID" value="CDI95363.1"/>
    <property type="molecule type" value="Genomic_DNA"/>
</dbReference>
<name>U6HBZ6_9BETA</name>
<accession>U6HBZ6</accession>